<dbReference type="InterPro" id="IPR026881">
    <property type="entry name" value="WYL_dom"/>
</dbReference>
<accession>A0A7U6JJU1</accession>
<dbReference type="InterPro" id="IPR057727">
    <property type="entry name" value="WCX_dom"/>
</dbReference>
<keyword evidence="5" id="KW-1185">Reference proteome</keyword>
<dbReference type="Pfam" id="PF25583">
    <property type="entry name" value="WCX"/>
    <property type="match status" value="1"/>
</dbReference>
<evidence type="ECO:0008006" key="6">
    <source>
        <dbReference type="Google" id="ProtNLM"/>
    </source>
</evidence>
<feature type="domain" description="Helix-turn-helix type 11" evidence="1">
    <location>
        <begin position="32"/>
        <end position="81"/>
    </location>
</feature>
<dbReference type="InterPro" id="IPR036388">
    <property type="entry name" value="WH-like_DNA-bd_sf"/>
</dbReference>
<dbReference type="AlphaFoldDB" id="A0A7U6JJU1"/>
<dbReference type="EMBL" id="AP012273">
    <property type="protein sequence ID" value="BAO45145.1"/>
    <property type="molecule type" value="Genomic_DNA"/>
</dbReference>
<feature type="domain" description="WYL" evidence="2">
    <location>
        <begin position="165"/>
        <end position="232"/>
    </location>
</feature>
<evidence type="ECO:0000259" key="1">
    <source>
        <dbReference type="Pfam" id="PF08279"/>
    </source>
</evidence>
<dbReference type="KEGG" id="tbn:TBH_C2234"/>
<dbReference type="Pfam" id="PF08279">
    <property type="entry name" value="HTH_11"/>
    <property type="match status" value="1"/>
</dbReference>
<organism evidence="4 5">
    <name type="scientific">Thiolapillus brandeum</name>
    <dbReference type="NCBI Taxonomy" id="1076588"/>
    <lineage>
        <taxon>Bacteria</taxon>
        <taxon>Pseudomonadati</taxon>
        <taxon>Pseudomonadota</taxon>
        <taxon>Gammaproteobacteria</taxon>
        <taxon>Chromatiales</taxon>
        <taxon>Sedimenticolaceae</taxon>
        <taxon>Thiolapillus</taxon>
    </lineage>
</organism>
<gene>
    <name evidence="4" type="ORF">TBH_C2234</name>
</gene>
<dbReference type="InterPro" id="IPR051534">
    <property type="entry name" value="CBASS_pafABC_assoc_protein"/>
</dbReference>
<dbReference type="PANTHER" id="PTHR34580:SF3">
    <property type="entry name" value="PROTEIN PAFB"/>
    <property type="match status" value="1"/>
</dbReference>
<evidence type="ECO:0000313" key="4">
    <source>
        <dbReference type="EMBL" id="BAO45145.1"/>
    </source>
</evidence>
<dbReference type="PROSITE" id="PS52050">
    <property type="entry name" value="WYL"/>
    <property type="match status" value="1"/>
</dbReference>
<evidence type="ECO:0000259" key="2">
    <source>
        <dbReference type="Pfam" id="PF13280"/>
    </source>
</evidence>
<reference evidence="4 5" key="1">
    <citation type="journal article" date="2014" name="PLoS ONE">
        <title>Physiological and genomic features of a novel sulfur-oxidizing gammaproteobacterium belonging to a previously uncultivated symbiotic lineage isolated from a hydrothermal vent.</title>
        <authorList>
            <person name="Nunoura T."/>
            <person name="Takaki Y."/>
            <person name="Kazama H."/>
            <person name="Kakuta J."/>
            <person name="Shimamura S."/>
            <person name="Makita H."/>
            <person name="Hirai M."/>
            <person name="Miyazaki M."/>
            <person name="Takai K."/>
        </authorList>
    </citation>
    <scope>NUCLEOTIDE SEQUENCE [LARGE SCALE GENOMIC DNA]</scope>
    <source>
        <strain evidence="4 5">Hiromi1</strain>
    </source>
</reference>
<dbReference type="Pfam" id="PF13280">
    <property type="entry name" value="WYL"/>
    <property type="match status" value="1"/>
</dbReference>
<evidence type="ECO:0000313" key="5">
    <source>
        <dbReference type="Proteomes" id="UP000031631"/>
    </source>
</evidence>
<dbReference type="Gene3D" id="1.10.10.10">
    <property type="entry name" value="Winged helix-like DNA-binding domain superfamily/Winged helix DNA-binding domain"/>
    <property type="match status" value="1"/>
</dbReference>
<sequence>MRESGIFLLLYLSAQEWISPMDRTERFHNIDQLLRKRRATPLAVMMEELGMSRATVKRDIEYMRDRLGAPIVWDRSMRGYRYDENAPGADSFSLPGLWFNASEVHALLTMDHLLANLQPGLLGPHIDPLRRRVHALLEQGDHSLEEVENRIRISRVARRDIEPQVFEVITTALLQRQRLRLYHYNRASDKVVEREVSPQRLLYYRDNWYLDAWCHLRKELRSFAVDAVRRVEGLHVAAKNLPEAELDAVYRAGYGIFSGRDVRTAILRFSPGKARWVSSETWHGAQNGYYDEEGCYVLEIPYSVDTELIMDILRHGMEVEVIEPPELREKVKAQLRQALNRYE</sequence>
<name>A0A7U6JJU1_9GAMM</name>
<proteinExistence type="predicted"/>
<evidence type="ECO:0000259" key="3">
    <source>
        <dbReference type="Pfam" id="PF25583"/>
    </source>
</evidence>
<feature type="domain" description="WCX" evidence="3">
    <location>
        <begin position="263"/>
        <end position="339"/>
    </location>
</feature>
<dbReference type="Proteomes" id="UP000031631">
    <property type="component" value="Chromosome"/>
</dbReference>
<dbReference type="InterPro" id="IPR013196">
    <property type="entry name" value="HTH_11"/>
</dbReference>
<dbReference type="PANTHER" id="PTHR34580">
    <property type="match status" value="1"/>
</dbReference>
<protein>
    <recommendedName>
        <fullName evidence="6">YafY family transcriptional regulator</fullName>
    </recommendedName>
</protein>